<sequence length="26" mass="2917">MSLKKTQINAQVVILCDHFLITPCLS</sequence>
<dbReference type="AlphaFoldDB" id="A0A0E9PMC8"/>
<evidence type="ECO:0000313" key="1">
    <source>
        <dbReference type="EMBL" id="JAH05447.1"/>
    </source>
</evidence>
<protein>
    <submittedName>
        <fullName evidence="1">Uncharacterized protein</fullName>
    </submittedName>
</protein>
<accession>A0A0E9PMC8</accession>
<name>A0A0E9PMC8_ANGAN</name>
<reference evidence="1" key="1">
    <citation type="submission" date="2014-11" db="EMBL/GenBank/DDBJ databases">
        <authorList>
            <person name="Amaro Gonzalez C."/>
        </authorList>
    </citation>
    <scope>NUCLEOTIDE SEQUENCE</scope>
</reference>
<proteinExistence type="predicted"/>
<organism evidence="1">
    <name type="scientific">Anguilla anguilla</name>
    <name type="common">European freshwater eel</name>
    <name type="synonym">Muraena anguilla</name>
    <dbReference type="NCBI Taxonomy" id="7936"/>
    <lineage>
        <taxon>Eukaryota</taxon>
        <taxon>Metazoa</taxon>
        <taxon>Chordata</taxon>
        <taxon>Craniata</taxon>
        <taxon>Vertebrata</taxon>
        <taxon>Euteleostomi</taxon>
        <taxon>Actinopterygii</taxon>
        <taxon>Neopterygii</taxon>
        <taxon>Teleostei</taxon>
        <taxon>Anguilliformes</taxon>
        <taxon>Anguillidae</taxon>
        <taxon>Anguilla</taxon>
    </lineage>
</organism>
<reference evidence="1" key="2">
    <citation type="journal article" date="2015" name="Fish Shellfish Immunol.">
        <title>Early steps in the European eel (Anguilla anguilla)-Vibrio vulnificus interaction in the gills: Role of the RtxA13 toxin.</title>
        <authorList>
            <person name="Callol A."/>
            <person name="Pajuelo D."/>
            <person name="Ebbesson L."/>
            <person name="Teles M."/>
            <person name="MacKenzie S."/>
            <person name="Amaro C."/>
        </authorList>
    </citation>
    <scope>NUCLEOTIDE SEQUENCE</scope>
</reference>
<dbReference type="EMBL" id="GBXM01103130">
    <property type="protein sequence ID" value="JAH05447.1"/>
    <property type="molecule type" value="Transcribed_RNA"/>
</dbReference>